<feature type="domain" description="Dienelactone hydrolase" evidence="1">
    <location>
        <begin position="16"/>
        <end position="236"/>
    </location>
</feature>
<dbReference type="RefSeq" id="WP_063699361.1">
    <property type="nucleotide sequence ID" value="NZ_LUUB01000049.1"/>
</dbReference>
<dbReference type="GO" id="GO:0016787">
    <property type="term" value="F:hydrolase activity"/>
    <property type="evidence" value="ECO:0007669"/>
    <property type="project" value="InterPro"/>
</dbReference>
<dbReference type="InterPro" id="IPR002925">
    <property type="entry name" value="Dienelactn_hydro"/>
</dbReference>
<protein>
    <recommendedName>
        <fullName evidence="1">Dienelactone hydrolase domain-containing protein</fullName>
    </recommendedName>
</protein>
<dbReference type="Pfam" id="PF01738">
    <property type="entry name" value="DLH"/>
    <property type="match status" value="1"/>
</dbReference>
<evidence type="ECO:0000259" key="1">
    <source>
        <dbReference type="Pfam" id="PF01738"/>
    </source>
</evidence>
<keyword evidence="3" id="KW-1185">Reference proteome</keyword>
<gene>
    <name evidence="2" type="ORF">AYJ54_08775</name>
</gene>
<name>A0A176YW56_9BRAD</name>
<comment type="caution">
    <text evidence="2">The sequence shown here is derived from an EMBL/GenBank/DDBJ whole genome shotgun (WGS) entry which is preliminary data.</text>
</comment>
<organism evidence="2 3">
    <name type="scientific">Bradyrhizobium centrolobii</name>
    <dbReference type="NCBI Taxonomy" id="1505087"/>
    <lineage>
        <taxon>Bacteria</taxon>
        <taxon>Pseudomonadati</taxon>
        <taxon>Pseudomonadota</taxon>
        <taxon>Alphaproteobacteria</taxon>
        <taxon>Hyphomicrobiales</taxon>
        <taxon>Nitrobacteraceae</taxon>
        <taxon>Bradyrhizobium</taxon>
    </lineage>
</organism>
<evidence type="ECO:0000313" key="2">
    <source>
        <dbReference type="EMBL" id="OAF11016.1"/>
    </source>
</evidence>
<proteinExistence type="predicted"/>
<dbReference type="AlphaFoldDB" id="A0A176YW56"/>
<dbReference type="Proteomes" id="UP000076959">
    <property type="component" value="Unassembled WGS sequence"/>
</dbReference>
<dbReference type="InterPro" id="IPR050261">
    <property type="entry name" value="FrsA_esterase"/>
</dbReference>
<sequence>MNKASLEYRDSAAELRGVLVTDNSVAANRPGIILFPDARGIGTHAIACAERLAGLGFVVLVADLYGGGKTAPDVPQAIELMNALRADAARWRERAEAARLALARQETVDATKLAAIGYCFGGATALELARTGVDLAAAISFHGGLPNERSEDWANIKARVLVCHGAADTLVSLTQLASFEQTMSRTKVDWQVHVYGGAPHGFTNPELMNDDVPNLGYHATADRRSWAAMLGLFEEVFGLNLR</sequence>
<dbReference type="SUPFAM" id="SSF53474">
    <property type="entry name" value="alpha/beta-Hydrolases"/>
    <property type="match status" value="1"/>
</dbReference>
<dbReference type="PANTHER" id="PTHR22946:SF0">
    <property type="entry name" value="DIENELACTONE HYDROLASE DOMAIN-CONTAINING PROTEIN"/>
    <property type="match status" value="1"/>
</dbReference>
<dbReference type="EMBL" id="LUUB01000049">
    <property type="protein sequence ID" value="OAF11016.1"/>
    <property type="molecule type" value="Genomic_DNA"/>
</dbReference>
<dbReference type="OrthoDB" id="9787933at2"/>
<reference evidence="2 3" key="1">
    <citation type="submission" date="2016-03" db="EMBL/GenBank/DDBJ databases">
        <title>Draft Genome Sequence of the Strain BR 10245 (Bradyrhizobium sp.) isolated from nodules of Centrolobium paraense.</title>
        <authorList>
            <person name="Simoes-Araujo J.L.Sr."/>
            <person name="Barauna A.C."/>
            <person name="Silva K."/>
            <person name="Zilli J.E."/>
        </authorList>
    </citation>
    <scope>NUCLEOTIDE SEQUENCE [LARGE SCALE GENOMIC DNA]</scope>
    <source>
        <strain evidence="2 3">BR 10245</strain>
    </source>
</reference>
<dbReference type="InterPro" id="IPR029058">
    <property type="entry name" value="AB_hydrolase_fold"/>
</dbReference>
<dbReference type="PANTHER" id="PTHR22946">
    <property type="entry name" value="DIENELACTONE HYDROLASE DOMAIN-CONTAINING PROTEIN-RELATED"/>
    <property type="match status" value="1"/>
</dbReference>
<evidence type="ECO:0000313" key="3">
    <source>
        <dbReference type="Proteomes" id="UP000076959"/>
    </source>
</evidence>
<dbReference type="STRING" id="1505087.AYJ54_08775"/>
<accession>A0A176YW56</accession>
<dbReference type="Gene3D" id="3.40.50.1820">
    <property type="entry name" value="alpha/beta hydrolase"/>
    <property type="match status" value="1"/>
</dbReference>